<dbReference type="Gene3D" id="3.50.50.60">
    <property type="entry name" value="FAD/NAD(P)-binding domain"/>
    <property type="match status" value="2"/>
</dbReference>
<evidence type="ECO:0000256" key="3">
    <source>
        <dbReference type="ARBA" id="ARBA00023164"/>
    </source>
</evidence>
<dbReference type="InterPro" id="IPR051394">
    <property type="entry name" value="Glutamate_Synthase"/>
</dbReference>
<name>A0A494YRY3_9BACI</name>
<keyword evidence="1" id="KW-0028">Amino-acid biosynthesis</keyword>
<reference evidence="7 8" key="1">
    <citation type="journal article" date="2015" name="Antonie Van Leeuwenhoek">
        <title>Oceanobacillus bengalensis sp. nov., a bacterium isolated from seawater of the Bay of Bengal.</title>
        <authorList>
            <person name="Yongchang O."/>
            <person name="Xiang W."/>
            <person name="Wang G."/>
        </authorList>
    </citation>
    <scope>NUCLEOTIDE SEQUENCE [LARGE SCALE GENOMIC DNA]</scope>
    <source>
        <strain evidence="7 8">MCCC 1K00260</strain>
    </source>
</reference>
<dbReference type="GO" id="GO:0051536">
    <property type="term" value="F:iron-sulfur cluster binding"/>
    <property type="evidence" value="ECO:0007669"/>
    <property type="project" value="InterPro"/>
</dbReference>
<sequence>MGNITGFMEHQKVPLHYRDPMERIKDWNEIATLPTEEILREQASRCMDCAVPFCQDGTQLAGMTTGCPVYNLIPEWNDLVYKGRWKEAYHRLSRTNPFPEFTGRACPAPCEGGCVATLATDSVTIKNIERAIIDKAFEEGWVQPNIPKHRTGKKVAVIGSGPAGLACASVLNQHGHQVTVYERADRIGGLLTYGIPKTKIEQYVVDRRIRLMEEEGIAFVTNTEVGKQLQMDQLHSENDAVILCIGSTRPRDLNIPGRNQKGIHFAMDYLHQNTKSLLDSNFADEEFINAEGKDVIVIGGGDTATDCVTTAVRQNCKSLVQFDIYPIRPTKRAEDNPWPQYPVIHKVDTGQEEAKHVFGNDPRAFATTAQGFTSDKYGNITGVKSVNIKTKFNEKGEKIRDIVPGTEKIWSAQLVLLAIGFSGPETGLIKQTKVALNNQSNIKVKKDTFQTDEEGIFAAGDARTGASLIVWAIQEGKEAAMECHHYLMRNVS</sequence>
<dbReference type="InterPro" id="IPR009051">
    <property type="entry name" value="Helical_ferredxn"/>
</dbReference>
<dbReference type="SUPFAM" id="SSF51971">
    <property type="entry name" value="Nucleotide-binding domain"/>
    <property type="match status" value="2"/>
</dbReference>
<dbReference type="InterPro" id="IPR006005">
    <property type="entry name" value="Glut_synth_ssu1"/>
</dbReference>
<dbReference type="SUPFAM" id="SSF46548">
    <property type="entry name" value="alpha-helical ferredoxin"/>
    <property type="match status" value="1"/>
</dbReference>
<protein>
    <submittedName>
        <fullName evidence="7">Glutamate synthase subunit beta</fullName>
    </submittedName>
</protein>
<gene>
    <name evidence="7" type="ORF">D8M05_18270</name>
</gene>
<organism evidence="7 8">
    <name type="scientific">Oceanobacillus bengalensis</name>
    <dbReference type="NCBI Taxonomy" id="1435466"/>
    <lineage>
        <taxon>Bacteria</taxon>
        <taxon>Bacillati</taxon>
        <taxon>Bacillota</taxon>
        <taxon>Bacilli</taxon>
        <taxon>Bacillales</taxon>
        <taxon>Bacillaceae</taxon>
        <taxon>Oceanobacillus</taxon>
    </lineage>
</organism>
<dbReference type="PRINTS" id="PR00419">
    <property type="entry name" value="ADXRDTASE"/>
</dbReference>
<keyword evidence="8" id="KW-1185">Reference proteome</keyword>
<dbReference type="GO" id="GO:0006537">
    <property type="term" value="P:glutamate biosynthetic process"/>
    <property type="evidence" value="ECO:0007669"/>
    <property type="project" value="UniProtKB-KW"/>
</dbReference>
<dbReference type="RefSeq" id="WP_121134398.1">
    <property type="nucleotide sequence ID" value="NZ_JBHUFK010000058.1"/>
</dbReference>
<dbReference type="Pfam" id="PF14691">
    <property type="entry name" value="Fer4_20"/>
    <property type="match status" value="1"/>
</dbReference>
<dbReference type="GO" id="GO:0016639">
    <property type="term" value="F:oxidoreductase activity, acting on the CH-NH2 group of donors, NAD or NADP as acceptor"/>
    <property type="evidence" value="ECO:0007669"/>
    <property type="project" value="InterPro"/>
</dbReference>
<dbReference type="InterPro" id="IPR023753">
    <property type="entry name" value="FAD/NAD-binding_dom"/>
</dbReference>
<dbReference type="Proteomes" id="UP000281813">
    <property type="component" value="Unassembled WGS sequence"/>
</dbReference>
<keyword evidence="2" id="KW-0560">Oxidoreductase</keyword>
<evidence type="ECO:0000259" key="6">
    <source>
        <dbReference type="Pfam" id="PF14691"/>
    </source>
</evidence>
<feature type="domain" description="FAD/NAD(P)-binding" evidence="5">
    <location>
        <begin position="153"/>
        <end position="476"/>
    </location>
</feature>
<dbReference type="InterPro" id="IPR028261">
    <property type="entry name" value="DPD_II"/>
</dbReference>
<dbReference type="PANTHER" id="PTHR43100">
    <property type="entry name" value="GLUTAMATE SYNTHASE [NADPH] SMALL CHAIN"/>
    <property type="match status" value="1"/>
</dbReference>
<keyword evidence="3" id="KW-0314">Glutamate biosynthesis</keyword>
<comment type="pathway">
    <text evidence="4">Amino-acid biosynthesis.</text>
</comment>
<evidence type="ECO:0000313" key="7">
    <source>
        <dbReference type="EMBL" id="RKQ12420.1"/>
    </source>
</evidence>
<proteinExistence type="predicted"/>
<dbReference type="OrthoDB" id="9803192at2"/>
<evidence type="ECO:0000313" key="8">
    <source>
        <dbReference type="Proteomes" id="UP000281813"/>
    </source>
</evidence>
<accession>A0A494YRY3</accession>
<evidence type="ECO:0000256" key="1">
    <source>
        <dbReference type="ARBA" id="ARBA00022605"/>
    </source>
</evidence>
<dbReference type="AlphaFoldDB" id="A0A494YRY3"/>
<dbReference type="Pfam" id="PF07992">
    <property type="entry name" value="Pyr_redox_2"/>
    <property type="match status" value="1"/>
</dbReference>
<dbReference type="EMBL" id="RBZO01000043">
    <property type="protein sequence ID" value="RKQ12420.1"/>
    <property type="molecule type" value="Genomic_DNA"/>
</dbReference>
<evidence type="ECO:0000256" key="2">
    <source>
        <dbReference type="ARBA" id="ARBA00023002"/>
    </source>
</evidence>
<dbReference type="PANTHER" id="PTHR43100:SF1">
    <property type="entry name" value="GLUTAMATE SYNTHASE [NADPH] SMALL CHAIN"/>
    <property type="match status" value="1"/>
</dbReference>
<dbReference type="InterPro" id="IPR036188">
    <property type="entry name" value="FAD/NAD-bd_sf"/>
</dbReference>
<dbReference type="Gene3D" id="1.10.1060.10">
    <property type="entry name" value="Alpha-helical ferredoxin"/>
    <property type="match status" value="1"/>
</dbReference>
<dbReference type="NCBIfam" id="TIGR01317">
    <property type="entry name" value="GOGAT_sm_gam"/>
    <property type="match status" value="1"/>
</dbReference>
<evidence type="ECO:0000259" key="5">
    <source>
        <dbReference type="Pfam" id="PF07992"/>
    </source>
</evidence>
<feature type="domain" description="Dihydroprymidine dehydrogenase" evidence="6">
    <location>
        <begin position="23"/>
        <end position="140"/>
    </location>
</feature>
<comment type="caution">
    <text evidence="7">The sequence shown here is derived from an EMBL/GenBank/DDBJ whole genome shotgun (WGS) entry which is preliminary data.</text>
</comment>
<evidence type="ECO:0000256" key="4">
    <source>
        <dbReference type="ARBA" id="ARBA00029440"/>
    </source>
</evidence>